<reference evidence="2 3" key="1">
    <citation type="submission" date="2024-02" db="EMBL/GenBank/DDBJ databases">
        <title>De novo assembly and annotation of 12 fungi associated with fruit tree decline syndrome in Ontario, Canada.</title>
        <authorList>
            <person name="Sulman M."/>
            <person name="Ellouze W."/>
            <person name="Ilyukhin E."/>
        </authorList>
    </citation>
    <scope>NUCLEOTIDE SEQUENCE [LARGE SCALE GENOMIC DNA]</scope>
    <source>
        <strain evidence="2 3">M1-105</strain>
    </source>
</reference>
<organism evidence="2 3">
    <name type="scientific">Neofusicoccum ribis</name>
    <dbReference type="NCBI Taxonomy" id="45134"/>
    <lineage>
        <taxon>Eukaryota</taxon>
        <taxon>Fungi</taxon>
        <taxon>Dikarya</taxon>
        <taxon>Ascomycota</taxon>
        <taxon>Pezizomycotina</taxon>
        <taxon>Dothideomycetes</taxon>
        <taxon>Dothideomycetes incertae sedis</taxon>
        <taxon>Botryosphaeriales</taxon>
        <taxon>Botryosphaeriaceae</taxon>
        <taxon>Neofusicoccum</taxon>
    </lineage>
</organism>
<dbReference type="SUPFAM" id="SSF53335">
    <property type="entry name" value="S-adenosyl-L-methionine-dependent methyltransferases"/>
    <property type="match status" value="1"/>
</dbReference>
<dbReference type="PANTHER" id="PTHR43861">
    <property type="entry name" value="TRANS-ACONITATE 2-METHYLTRANSFERASE-RELATED"/>
    <property type="match status" value="1"/>
</dbReference>
<dbReference type="InterPro" id="IPR029063">
    <property type="entry name" value="SAM-dependent_MTases_sf"/>
</dbReference>
<protein>
    <recommendedName>
        <fullName evidence="4">Methyltransferase</fullName>
    </recommendedName>
</protein>
<comment type="caution">
    <text evidence="2">The sequence shown here is derived from an EMBL/GenBank/DDBJ whole genome shotgun (WGS) entry which is preliminary data.</text>
</comment>
<gene>
    <name evidence="2" type="ORF">SLS56_010834</name>
</gene>
<keyword evidence="1" id="KW-0808">Transferase</keyword>
<name>A0ABR3SDD3_9PEZI</name>
<dbReference type="Gene3D" id="3.40.50.150">
    <property type="entry name" value="Vaccinia Virus protein VP39"/>
    <property type="match status" value="1"/>
</dbReference>
<sequence>MSAANASTDRFNAEAAAWDSNPVTVRSSELAYNALLHWVPELQDSKPDVLEIGCGTGLLSFHLSPHAHTLLGVDLAAGMVGAFRSKLASRPSTTNLAALTTFLSSPDQPEVQAAARQLLGAASATAPVRWDLVVSHLTLHHIPDMAAALRTCFAALRPGGRVALTDFEALGPRSVHFHPAGKRADVERHGIDRAEIRRLIVEAGFEDARVETAFALTKEVDPAEEGTGGAAEMEFPFLMCLGRKPGGGGA</sequence>
<dbReference type="Pfam" id="PF13489">
    <property type="entry name" value="Methyltransf_23"/>
    <property type="match status" value="1"/>
</dbReference>
<keyword evidence="3" id="KW-1185">Reference proteome</keyword>
<proteinExistence type="predicted"/>
<evidence type="ECO:0000313" key="2">
    <source>
        <dbReference type="EMBL" id="KAL1617770.1"/>
    </source>
</evidence>
<evidence type="ECO:0008006" key="4">
    <source>
        <dbReference type="Google" id="ProtNLM"/>
    </source>
</evidence>
<evidence type="ECO:0000256" key="1">
    <source>
        <dbReference type="ARBA" id="ARBA00022679"/>
    </source>
</evidence>
<dbReference type="CDD" id="cd02440">
    <property type="entry name" value="AdoMet_MTases"/>
    <property type="match status" value="1"/>
</dbReference>
<evidence type="ECO:0000313" key="3">
    <source>
        <dbReference type="Proteomes" id="UP001521116"/>
    </source>
</evidence>
<dbReference type="EMBL" id="JAJVDC020000223">
    <property type="protein sequence ID" value="KAL1617770.1"/>
    <property type="molecule type" value="Genomic_DNA"/>
</dbReference>
<dbReference type="PANTHER" id="PTHR43861:SF3">
    <property type="entry name" value="PUTATIVE (AFU_ORTHOLOGUE AFUA_2G14390)-RELATED"/>
    <property type="match status" value="1"/>
</dbReference>
<accession>A0ABR3SDD3</accession>
<dbReference type="Proteomes" id="UP001521116">
    <property type="component" value="Unassembled WGS sequence"/>
</dbReference>